<dbReference type="PANTHER" id="PTHR32303">
    <property type="entry name" value="QUINOPROTEIN ALCOHOL DEHYDROGENASE (CYTOCHROME C)"/>
    <property type="match status" value="1"/>
</dbReference>
<name>A0ABQ1LQM7_9PROT</name>
<evidence type="ECO:0000256" key="2">
    <source>
        <dbReference type="ARBA" id="ARBA00004651"/>
    </source>
</evidence>
<dbReference type="NCBIfam" id="TIGR03074">
    <property type="entry name" value="PQQ_membr_DH"/>
    <property type="match status" value="1"/>
</dbReference>
<evidence type="ECO:0000259" key="11">
    <source>
        <dbReference type="Pfam" id="PF01011"/>
    </source>
</evidence>
<keyword evidence="9 10" id="KW-0472">Membrane</keyword>
<dbReference type="InterPro" id="IPR011047">
    <property type="entry name" value="Quinoprotein_ADH-like_sf"/>
</dbReference>
<dbReference type="CDD" id="cd10280">
    <property type="entry name" value="PQQ_mGDH"/>
    <property type="match status" value="1"/>
</dbReference>
<dbReference type="InterPro" id="IPR018391">
    <property type="entry name" value="PQQ_b-propeller_rpt"/>
</dbReference>
<feature type="transmembrane region" description="Helical" evidence="10">
    <location>
        <begin position="85"/>
        <end position="104"/>
    </location>
</feature>
<keyword evidence="5 10" id="KW-0812">Transmembrane</keyword>
<dbReference type="RefSeq" id="WP_188425913.1">
    <property type="nucleotide sequence ID" value="NZ_BMCH01000003.1"/>
</dbReference>
<evidence type="ECO:0000313" key="13">
    <source>
        <dbReference type="Proteomes" id="UP000637769"/>
    </source>
</evidence>
<keyword evidence="13" id="KW-1185">Reference proteome</keyword>
<comment type="subcellular location">
    <subcellularLocation>
        <location evidence="2">Cell membrane</location>
        <topology evidence="2">Multi-pass membrane protein</topology>
    </subcellularLocation>
</comment>
<comment type="caution">
    <text evidence="12">The sequence shown here is derived from an EMBL/GenBank/DDBJ whole genome shotgun (WGS) entry which is preliminary data.</text>
</comment>
<feature type="transmembrane region" description="Helical" evidence="10">
    <location>
        <begin position="39"/>
        <end position="56"/>
    </location>
</feature>
<comment type="cofactor">
    <cofactor evidence="1">
        <name>pyrroloquinoline quinone</name>
        <dbReference type="ChEBI" id="CHEBI:58442"/>
    </cofactor>
</comment>
<organism evidence="12 13">
    <name type="scientific">Asaia siamensis</name>
    <dbReference type="NCBI Taxonomy" id="110479"/>
    <lineage>
        <taxon>Bacteria</taxon>
        <taxon>Pseudomonadati</taxon>
        <taxon>Pseudomonadota</taxon>
        <taxon>Alphaproteobacteria</taxon>
        <taxon>Acetobacterales</taxon>
        <taxon>Acetobacteraceae</taxon>
        <taxon>Asaia</taxon>
    </lineage>
</organism>
<dbReference type="Pfam" id="PF01011">
    <property type="entry name" value="PQQ"/>
    <property type="match status" value="1"/>
</dbReference>
<gene>
    <name evidence="12" type="ORF">GCM10007207_12080</name>
</gene>
<evidence type="ECO:0000313" key="12">
    <source>
        <dbReference type="EMBL" id="GGC28229.1"/>
    </source>
</evidence>
<keyword evidence="6" id="KW-0634">PQQ</keyword>
<keyword evidence="8" id="KW-0560">Oxidoreductase</keyword>
<evidence type="ECO:0000256" key="10">
    <source>
        <dbReference type="SAM" id="Phobius"/>
    </source>
</evidence>
<keyword evidence="7 10" id="KW-1133">Transmembrane helix</keyword>
<feature type="transmembrane region" description="Helical" evidence="10">
    <location>
        <begin position="9"/>
        <end position="33"/>
    </location>
</feature>
<feature type="transmembrane region" description="Helical" evidence="10">
    <location>
        <begin position="116"/>
        <end position="137"/>
    </location>
</feature>
<evidence type="ECO:0000256" key="1">
    <source>
        <dbReference type="ARBA" id="ARBA00001931"/>
    </source>
</evidence>
<sequence length="806" mass="87218">MNTVSRPRFWAALTAVIFALVGIYLTLGGVWLLSYGDTPYYAVCGIALLATAYLVWTGRPAAFWLYTLIILGSLAWAIGEIGIDFWSLVPRGDVIVILGIWLLLPFVSRQITTSRLATFPLAGSVLLALIVVIVAFVQDPGDKEGNLPTDKIAAAGSDASQVPDGDWHAYGRTQYGDRFSPLTQINSDNVSKLKVAWTLRTGDLKGPNDPGEATNEATPLAVDGTLYFCSLHQKLWAVDGATGKTKWVFDPHLYVNPGFQHLTCRGVTYHKSDASAVTSDGTPAPDECHERLFLPVNDGRMFAVDAQTGKACPSFGKNGEIDLRTPFMPYDHVGGYEPTSPPVVTDKVVIVSGAVTDNGSTKEPSGVTRAFDLFTGKLVWVFDPSNPDPNEMPAGDHKYVANSPNSWITASYDANLGLVYIPTGVQTPDQWGGNRTPDAERYASAILALHADTGKLAWSYQTVHHDLWDMDLPAQMSLVDITQKDGTVIPTIYAPAKTGNVFVLDRRDGKLVVPAPELPVPQDVVKGDHVAPTQPFSDLTLRPKALLTGKDMWGGTVFDQLICRVAFHQLDYKGTFTAPSERGSLIFPGNLGIFEWGGLAVDPQRQIAISNPIALPFVSKLVPRGPGNPLWPEDGNRKGSGGETGLQHNYGAPYAVMLSPFLNPITTKLGLPIPCKRPPWGYMAGIDLRTNKVIWQHRNGTLRDSLYSSSLPVQLPPLKIGVPSLGGPLTTAGNVAFLTSTLDFYIRAYDVTTGKTLWQDRLPAGGQSTPMSYSVNGKQYIVTYAGGHGSFGTKMGDYVIAYALPN</sequence>
<evidence type="ECO:0000256" key="8">
    <source>
        <dbReference type="ARBA" id="ARBA00023002"/>
    </source>
</evidence>
<keyword evidence="4" id="KW-1003">Cell membrane</keyword>
<dbReference type="InterPro" id="IPR017511">
    <property type="entry name" value="PQQ_mDH"/>
</dbReference>
<evidence type="ECO:0000256" key="3">
    <source>
        <dbReference type="ARBA" id="ARBA00008156"/>
    </source>
</evidence>
<proteinExistence type="inferred from homology"/>
<dbReference type="SUPFAM" id="SSF50998">
    <property type="entry name" value="Quinoprotein alcohol dehydrogenase-like"/>
    <property type="match status" value="1"/>
</dbReference>
<dbReference type="EMBL" id="BMCH01000003">
    <property type="protein sequence ID" value="GGC28229.1"/>
    <property type="molecule type" value="Genomic_DNA"/>
</dbReference>
<evidence type="ECO:0000256" key="4">
    <source>
        <dbReference type="ARBA" id="ARBA00022475"/>
    </source>
</evidence>
<evidence type="ECO:0000256" key="6">
    <source>
        <dbReference type="ARBA" id="ARBA00022891"/>
    </source>
</evidence>
<feature type="transmembrane region" description="Helical" evidence="10">
    <location>
        <begin position="63"/>
        <end position="79"/>
    </location>
</feature>
<dbReference type="Gene3D" id="2.140.10.10">
    <property type="entry name" value="Quinoprotein alcohol dehydrogenase-like superfamily"/>
    <property type="match status" value="1"/>
</dbReference>
<comment type="similarity">
    <text evidence="3">Belongs to the bacterial PQQ dehydrogenase family.</text>
</comment>
<dbReference type="InterPro" id="IPR001479">
    <property type="entry name" value="Quinoprotein_DH_CS"/>
</dbReference>
<dbReference type="PROSITE" id="PS00363">
    <property type="entry name" value="BACTERIAL_PQQ_1"/>
    <property type="match status" value="1"/>
</dbReference>
<dbReference type="SMART" id="SM00564">
    <property type="entry name" value="PQQ"/>
    <property type="match status" value="4"/>
</dbReference>
<accession>A0ABQ1LQM7</accession>
<dbReference type="Proteomes" id="UP000637769">
    <property type="component" value="Unassembled WGS sequence"/>
</dbReference>
<evidence type="ECO:0000256" key="5">
    <source>
        <dbReference type="ARBA" id="ARBA00022692"/>
    </source>
</evidence>
<evidence type="ECO:0000256" key="7">
    <source>
        <dbReference type="ARBA" id="ARBA00022989"/>
    </source>
</evidence>
<reference evidence="13" key="1">
    <citation type="journal article" date="2019" name="Int. J. Syst. Evol. Microbiol.">
        <title>The Global Catalogue of Microorganisms (GCM) 10K type strain sequencing project: providing services to taxonomists for standard genome sequencing and annotation.</title>
        <authorList>
            <consortium name="The Broad Institute Genomics Platform"/>
            <consortium name="The Broad Institute Genome Sequencing Center for Infectious Disease"/>
            <person name="Wu L."/>
            <person name="Ma J."/>
        </authorList>
    </citation>
    <scope>NUCLEOTIDE SEQUENCE [LARGE SCALE GENOMIC DNA]</scope>
    <source>
        <strain evidence="13">CCM 7132</strain>
    </source>
</reference>
<evidence type="ECO:0000256" key="9">
    <source>
        <dbReference type="ARBA" id="ARBA00023136"/>
    </source>
</evidence>
<dbReference type="PANTHER" id="PTHR32303:SF4">
    <property type="entry name" value="QUINOPROTEIN GLUCOSE DEHYDROGENASE"/>
    <property type="match status" value="1"/>
</dbReference>
<protein>
    <submittedName>
        <fullName evidence="12">Glucose dehydrogenase</fullName>
    </submittedName>
</protein>
<dbReference type="InterPro" id="IPR002372">
    <property type="entry name" value="PQQ_rpt_dom"/>
</dbReference>
<feature type="domain" description="Pyrrolo-quinoline quinone repeat" evidence="11">
    <location>
        <begin position="167"/>
        <end position="781"/>
    </location>
</feature>